<dbReference type="PANTHER" id="PTHR43304">
    <property type="entry name" value="PHYTOCHROME-LIKE PROTEIN CPH1"/>
    <property type="match status" value="1"/>
</dbReference>
<proteinExistence type="predicted"/>
<organism evidence="7 8">
    <name type="scientific">Flaviaesturariibacter amylovorans</name>
    <dbReference type="NCBI Taxonomy" id="1084520"/>
    <lineage>
        <taxon>Bacteria</taxon>
        <taxon>Pseudomonadati</taxon>
        <taxon>Bacteroidota</taxon>
        <taxon>Chitinophagia</taxon>
        <taxon>Chitinophagales</taxon>
        <taxon>Chitinophagaceae</taxon>
        <taxon>Flaviaestuariibacter</taxon>
    </lineage>
</organism>
<evidence type="ECO:0000256" key="1">
    <source>
        <dbReference type="ARBA" id="ARBA00000085"/>
    </source>
</evidence>
<comment type="catalytic activity">
    <reaction evidence="1">
        <text>ATP + protein L-histidine = ADP + protein N-phospho-L-histidine.</text>
        <dbReference type="EC" id="2.7.13.3"/>
    </reaction>
</comment>
<keyword evidence="4" id="KW-0808">Transferase</keyword>
<comment type="caution">
    <text evidence="7">The sequence shown here is derived from an EMBL/GenBank/DDBJ whole genome shotgun (WGS) entry which is preliminary data.</text>
</comment>
<dbReference type="InterPro" id="IPR036890">
    <property type="entry name" value="HATPase_C_sf"/>
</dbReference>
<evidence type="ECO:0000313" key="8">
    <source>
        <dbReference type="Proteomes" id="UP001501725"/>
    </source>
</evidence>
<evidence type="ECO:0000313" key="7">
    <source>
        <dbReference type="EMBL" id="GAA4334313.1"/>
    </source>
</evidence>
<evidence type="ECO:0000256" key="4">
    <source>
        <dbReference type="ARBA" id="ARBA00022679"/>
    </source>
</evidence>
<name>A0ABP8H4M5_9BACT</name>
<dbReference type="RefSeq" id="WP_345256407.1">
    <property type="nucleotide sequence ID" value="NZ_BAABGY010000008.1"/>
</dbReference>
<dbReference type="PANTHER" id="PTHR43304:SF1">
    <property type="entry name" value="PAC DOMAIN-CONTAINING PROTEIN"/>
    <property type="match status" value="1"/>
</dbReference>
<dbReference type="Gene3D" id="3.30.565.10">
    <property type="entry name" value="Histidine kinase-like ATPase, C-terminal domain"/>
    <property type="match status" value="1"/>
</dbReference>
<dbReference type="InterPro" id="IPR004358">
    <property type="entry name" value="Sig_transdc_His_kin-like_C"/>
</dbReference>
<protein>
    <recommendedName>
        <fullName evidence="2">histidine kinase</fullName>
        <ecNumber evidence="2">2.7.13.3</ecNumber>
    </recommendedName>
</protein>
<gene>
    <name evidence="7" type="ORF">GCM10023184_28280</name>
</gene>
<keyword evidence="3" id="KW-0597">Phosphoprotein</keyword>
<dbReference type="Pfam" id="PF02518">
    <property type="entry name" value="HATPase_c"/>
    <property type="match status" value="1"/>
</dbReference>
<dbReference type="InterPro" id="IPR003594">
    <property type="entry name" value="HATPase_dom"/>
</dbReference>
<dbReference type="InterPro" id="IPR005467">
    <property type="entry name" value="His_kinase_dom"/>
</dbReference>
<evidence type="ECO:0000256" key="3">
    <source>
        <dbReference type="ARBA" id="ARBA00022553"/>
    </source>
</evidence>
<dbReference type="InterPro" id="IPR052162">
    <property type="entry name" value="Sensor_kinase/Photoreceptor"/>
</dbReference>
<keyword evidence="8" id="KW-1185">Reference proteome</keyword>
<dbReference type="PROSITE" id="PS50109">
    <property type="entry name" value="HIS_KIN"/>
    <property type="match status" value="1"/>
</dbReference>
<reference evidence="8" key="1">
    <citation type="journal article" date="2019" name="Int. J. Syst. Evol. Microbiol.">
        <title>The Global Catalogue of Microorganisms (GCM) 10K type strain sequencing project: providing services to taxonomists for standard genome sequencing and annotation.</title>
        <authorList>
            <consortium name="The Broad Institute Genomics Platform"/>
            <consortium name="The Broad Institute Genome Sequencing Center for Infectious Disease"/>
            <person name="Wu L."/>
            <person name="Ma J."/>
        </authorList>
    </citation>
    <scope>NUCLEOTIDE SEQUENCE [LARGE SCALE GENOMIC DNA]</scope>
    <source>
        <strain evidence="8">JCM 17919</strain>
    </source>
</reference>
<dbReference type="EC" id="2.7.13.3" evidence="2"/>
<dbReference type="PRINTS" id="PR00344">
    <property type="entry name" value="BCTRLSENSOR"/>
</dbReference>
<dbReference type="EMBL" id="BAABGY010000008">
    <property type="protein sequence ID" value="GAA4334313.1"/>
    <property type="molecule type" value="Genomic_DNA"/>
</dbReference>
<feature type="domain" description="Histidine kinase" evidence="6">
    <location>
        <begin position="1"/>
        <end position="136"/>
    </location>
</feature>
<dbReference type="Proteomes" id="UP001501725">
    <property type="component" value="Unassembled WGS sequence"/>
</dbReference>
<sequence length="136" mass="14751">MEISIAEKNAVIKVAALPTVQGYKRQLQQLLQNLIGNAIKYNKPGICPEIDITASPVSENGQSYWALSVHDNGIGFEPSQSENIFKMFTRLHRDEGYAGTGVGLTIVKKVVENHKGLIKVESAPGQGSTFTVLLPS</sequence>
<evidence type="ECO:0000256" key="2">
    <source>
        <dbReference type="ARBA" id="ARBA00012438"/>
    </source>
</evidence>
<evidence type="ECO:0000259" key="6">
    <source>
        <dbReference type="PROSITE" id="PS50109"/>
    </source>
</evidence>
<accession>A0ABP8H4M5</accession>
<evidence type="ECO:0000256" key="5">
    <source>
        <dbReference type="ARBA" id="ARBA00022777"/>
    </source>
</evidence>
<dbReference type="SUPFAM" id="SSF55874">
    <property type="entry name" value="ATPase domain of HSP90 chaperone/DNA topoisomerase II/histidine kinase"/>
    <property type="match status" value="1"/>
</dbReference>
<keyword evidence="5" id="KW-0418">Kinase</keyword>
<dbReference type="SMART" id="SM00387">
    <property type="entry name" value="HATPase_c"/>
    <property type="match status" value="1"/>
</dbReference>